<dbReference type="AlphaFoldDB" id="A0A9W9JKC1"/>
<evidence type="ECO:0000313" key="1">
    <source>
        <dbReference type="EMBL" id="KAJ5197547.1"/>
    </source>
</evidence>
<accession>A0A9W9JKC1</accession>
<reference evidence="1" key="1">
    <citation type="submission" date="2022-11" db="EMBL/GenBank/DDBJ databases">
        <authorList>
            <person name="Petersen C."/>
        </authorList>
    </citation>
    <scope>NUCLEOTIDE SEQUENCE</scope>
    <source>
        <strain evidence="1">IBT 20477</strain>
    </source>
</reference>
<evidence type="ECO:0000313" key="2">
    <source>
        <dbReference type="Proteomes" id="UP001150942"/>
    </source>
</evidence>
<keyword evidence="2" id="KW-1185">Reference proteome</keyword>
<dbReference type="Proteomes" id="UP001150942">
    <property type="component" value="Unassembled WGS sequence"/>
</dbReference>
<gene>
    <name evidence="1" type="ORF">N7449_008026</name>
</gene>
<comment type="caution">
    <text evidence="1">The sequence shown here is derived from an EMBL/GenBank/DDBJ whole genome shotgun (WGS) entry which is preliminary data.</text>
</comment>
<organism evidence="1 2">
    <name type="scientific">Penicillium cf. viridicatum</name>
    <dbReference type="NCBI Taxonomy" id="2972119"/>
    <lineage>
        <taxon>Eukaryota</taxon>
        <taxon>Fungi</taxon>
        <taxon>Dikarya</taxon>
        <taxon>Ascomycota</taxon>
        <taxon>Pezizomycotina</taxon>
        <taxon>Eurotiomycetes</taxon>
        <taxon>Eurotiomycetidae</taxon>
        <taxon>Eurotiales</taxon>
        <taxon>Aspergillaceae</taxon>
        <taxon>Penicillium</taxon>
    </lineage>
</organism>
<protein>
    <submittedName>
        <fullName evidence="1">Uncharacterized protein</fullName>
    </submittedName>
</protein>
<dbReference type="OrthoDB" id="4345765at2759"/>
<sequence length="258" mass="29864">MANFIIPRITCQESDTLSSDELTSTPRKPFDGVIQLNTLWCLPCLRYAVREWTTDEPLGVHCHMLNASSKRCTLCKKLDNKCDLIPQGIRGHVFELMALIEFVEKYWIDCNDQWEANDDPEPQWPTEFLDQLAAAVKSLCGAFDDLVETHRKAHMLTGNISDETKASYSAWCNVREHTIRPNTHRSDKLHLQYAFRATEYLRLRMGEEGSVHWAMAIWSFYQAVKTSVEDYVKTEDAYLTYIHACYIEEEFPLEPPGF</sequence>
<name>A0A9W9JKC1_9EURO</name>
<reference evidence="1" key="2">
    <citation type="journal article" date="2023" name="IMA Fungus">
        <title>Comparative genomic study of the Penicillium genus elucidates a diverse pangenome and 15 lateral gene transfer events.</title>
        <authorList>
            <person name="Petersen C."/>
            <person name="Sorensen T."/>
            <person name="Nielsen M.R."/>
            <person name="Sondergaard T.E."/>
            <person name="Sorensen J.L."/>
            <person name="Fitzpatrick D.A."/>
            <person name="Frisvad J.C."/>
            <person name="Nielsen K.L."/>
        </authorList>
    </citation>
    <scope>NUCLEOTIDE SEQUENCE</scope>
    <source>
        <strain evidence="1">IBT 20477</strain>
    </source>
</reference>
<proteinExistence type="predicted"/>
<dbReference type="EMBL" id="JAPQKQ010000005">
    <property type="protein sequence ID" value="KAJ5197547.1"/>
    <property type="molecule type" value="Genomic_DNA"/>
</dbReference>